<keyword evidence="1" id="KW-0472">Membrane</keyword>
<feature type="chain" id="PRO_5008572412" description="PEP-CTERM protein-sorting domain-containing protein" evidence="2">
    <location>
        <begin position="25"/>
        <end position="242"/>
    </location>
</feature>
<dbReference type="AlphaFoldDB" id="A0A1B4XCQ9"/>
<proteinExistence type="predicted"/>
<dbReference type="InParanoid" id="A0A1B4XCQ9"/>
<dbReference type="InterPro" id="IPR022472">
    <property type="entry name" value="VPLPA-CTERM"/>
</dbReference>
<feature type="transmembrane region" description="Helical" evidence="1">
    <location>
        <begin position="215"/>
        <end position="237"/>
    </location>
</feature>
<organism evidence="3 4">
    <name type="scientific">Sulfuricaulis limicola</name>
    <dbReference type="NCBI Taxonomy" id="1620215"/>
    <lineage>
        <taxon>Bacteria</taxon>
        <taxon>Pseudomonadati</taxon>
        <taxon>Pseudomonadota</taxon>
        <taxon>Gammaproteobacteria</taxon>
        <taxon>Acidiferrobacterales</taxon>
        <taxon>Acidiferrobacteraceae</taxon>
        <taxon>Sulfuricaulis</taxon>
    </lineage>
</organism>
<evidence type="ECO:0000313" key="4">
    <source>
        <dbReference type="Proteomes" id="UP000243180"/>
    </source>
</evidence>
<evidence type="ECO:0000256" key="2">
    <source>
        <dbReference type="SAM" id="SignalP"/>
    </source>
</evidence>
<feature type="signal peptide" evidence="2">
    <location>
        <begin position="1"/>
        <end position="24"/>
    </location>
</feature>
<keyword evidence="4" id="KW-1185">Reference proteome</keyword>
<dbReference type="RefSeq" id="WP_096359304.1">
    <property type="nucleotide sequence ID" value="NZ_AP014879.1"/>
</dbReference>
<keyword evidence="1" id="KW-0812">Transmembrane</keyword>
<evidence type="ECO:0000313" key="3">
    <source>
        <dbReference type="EMBL" id="BAV32617.1"/>
    </source>
</evidence>
<dbReference type="EMBL" id="AP014879">
    <property type="protein sequence ID" value="BAV32617.1"/>
    <property type="molecule type" value="Genomic_DNA"/>
</dbReference>
<keyword evidence="2" id="KW-0732">Signal</keyword>
<dbReference type="KEGG" id="slim:SCL_0295"/>
<sequence>MPGYKNGLIGIVVAGALFSGAADAGTVTPSLNGSVVVSEGSTTNVNWTFNDTYTNNGDGTFTYQGVNGNQSVWAFEWDITVNPDPLISAMFAITNNTASTKHFDLLFTLPVGSPFGPPAVKSGSLAASFQDLNNSGSATLSNIDWNGRIDGSNAMSLFSGDFTCGGAGCIGNIFPASDGPLSSSGVNTSIGIHLAFDLTAGDKASFTTSFQVEPVVVPIPAAVWLFGSGLLGLAALARRRKS</sequence>
<protein>
    <recommendedName>
        <fullName evidence="5">PEP-CTERM protein-sorting domain-containing protein</fullName>
    </recommendedName>
</protein>
<dbReference type="Proteomes" id="UP000243180">
    <property type="component" value="Chromosome"/>
</dbReference>
<keyword evidence="1" id="KW-1133">Transmembrane helix</keyword>
<evidence type="ECO:0008006" key="5">
    <source>
        <dbReference type="Google" id="ProtNLM"/>
    </source>
</evidence>
<dbReference type="NCBIfam" id="TIGR03370">
    <property type="entry name" value="VPLPA-CTERM"/>
    <property type="match status" value="1"/>
</dbReference>
<gene>
    <name evidence="3" type="ORF">SCL_0295</name>
</gene>
<evidence type="ECO:0000256" key="1">
    <source>
        <dbReference type="SAM" id="Phobius"/>
    </source>
</evidence>
<reference evidence="3 4" key="1">
    <citation type="submission" date="2015-05" db="EMBL/GenBank/DDBJ databases">
        <title>Complete genome sequence of a sulfur-oxidizing gammaproteobacterium strain HA5.</title>
        <authorList>
            <person name="Miura A."/>
            <person name="Kojima H."/>
            <person name="Fukui M."/>
        </authorList>
    </citation>
    <scope>NUCLEOTIDE SEQUENCE [LARGE SCALE GENOMIC DNA]</scope>
    <source>
        <strain evidence="3 4">HA5</strain>
    </source>
</reference>
<accession>A0A1B4XCQ9</accession>
<name>A0A1B4XCQ9_9GAMM</name>